<gene>
    <name evidence="1" type="ORF">METZ01_LOCUS342489</name>
</gene>
<organism evidence="1">
    <name type="scientific">marine metagenome</name>
    <dbReference type="NCBI Taxonomy" id="408172"/>
    <lineage>
        <taxon>unclassified sequences</taxon>
        <taxon>metagenomes</taxon>
        <taxon>ecological metagenomes</taxon>
    </lineage>
</organism>
<dbReference type="AlphaFoldDB" id="A0A382QXP4"/>
<reference evidence="1" key="1">
    <citation type="submission" date="2018-05" db="EMBL/GenBank/DDBJ databases">
        <authorList>
            <person name="Lanie J.A."/>
            <person name="Ng W.-L."/>
            <person name="Kazmierczak K.M."/>
            <person name="Andrzejewski T.M."/>
            <person name="Davidsen T.M."/>
            <person name="Wayne K.J."/>
            <person name="Tettelin H."/>
            <person name="Glass J.I."/>
            <person name="Rusch D."/>
            <person name="Podicherti R."/>
            <person name="Tsui H.-C.T."/>
            <person name="Winkler M.E."/>
        </authorList>
    </citation>
    <scope>NUCLEOTIDE SEQUENCE</scope>
</reference>
<protein>
    <submittedName>
        <fullName evidence="1">Uncharacterized protein</fullName>
    </submittedName>
</protein>
<name>A0A382QXP4_9ZZZZ</name>
<feature type="non-terminal residue" evidence="1">
    <location>
        <position position="1"/>
    </location>
</feature>
<proteinExistence type="predicted"/>
<evidence type="ECO:0000313" key="1">
    <source>
        <dbReference type="EMBL" id="SVC89635.1"/>
    </source>
</evidence>
<dbReference type="EMBL" id="UINC01117300">
    <property type="protein sequence ID" value="SVC89635.1"/>
    <property type="molecule type" value="Genomic_DNA"/>
</dbReference>
<accession>A0A382QXP4</accession>
<sequence>VDKVLLPHRWLRSSAWRSPGRAPAPTQRVDLRLNIAGNGAEPDTAAPEL</sequence>